<gene>
    <name evidence="1" type="ORF">ACFSYC_11815</name>
</gene>
<organism evidence="1 2">
    <name type="scientific">Mucilaginibacter antarcticus</name>
    <dbReference type="NCBI Taxonomy" id="1855725"/>
    <lineage>
        <taxon>Bacteria</taxon>
        <taxon>Pseudomonadati</taxon>
        <taxon>Bacteroidota</taxon>
        <taxon>Sphingobacteriia</taxon>
        <taxon>Sphingobacteriales</taxon>
        <taxon>Sphingobacteriaceae</taxon>
        <taxon>Mucilaginibacter</taxon>
    </lineage>
</organism>
<proteinExistence type="predicted"/>
<name>A0ABW5XPQ1_9SPHI</name>
<keyword evidence="2" id="KW-1185">Reference proteome</keyword>
<evidence type="ECO:0008006" key="3">
    <source>
        <dbReference type="Google" id="ProtNLM"/>
    </source>
</evidence>
<sequence>MNYSIKYSPEALETFDAIIEQLKERWGEKYVDEFKRRSVKVIEIVRESPFAFQ</sequence>
<comment type="caution">
    <text evidence="1">The sequence shown here is derived from an EMBL/GenBank/DDBJ whole genome shotgun (WGS) entry which is preliminary data.</text>
</comment>
<protein>
    <recommendedName>
        <fullName evidence="3">ParE-like toxin of type II ParDE toxin-antitoxin system</fullName>
    </recommendedName>
</protein>
<dbReference type="EMBL" id="JBHUON010000013">
    <property type="protein sequence ID" value="MFD2865376.1"/>
    <property type="molecule type" value="Genomic_DNA"/>
</dbReference>
<evidence type="ECO:0000313" key="1">
    <source>
        <dbReference type="EMBL" id="MFD2865376.1"/>
    </source>
</evidence>
<evidence type="ECO:0000313" key="2">
    <source>
        <dbReference type="Proteomes" id="UP001597601"/>
    </source>
</evidence>
<reference evidence="2" key="1">
    <citation type="journal article" date="2019" name="Int. J. Syst. Evol. Microbiol.">
        <title>The Global Catalogue of Microorganisms (GCM) 10K type strain sequencing project: providing services to taxonomists for standard genome sequencing and annotation.</title>
        <authorList>
            <consortium name="The Broad Institute Genomics Platform"/>
            <consortium name="The Broad Institute Genome Sequencing Center for Infectious Disease"/>
            <person name="Wu L."/>
            <person name="Ma J."/>
        </authorList>
    </citation>
    <scope>NUCLEOTIDE SEQUENCE [LARGE SCALE GENOMIC DNA]</scope>
    <source>
        <strain evidence="2">KCTC 52232</strain>
    </source>
</reference>
<dbReference type="RefSeq" id="WP_377127593.1">
    <property type="nucleotide sequence ID" value="NZ_JBHUHN010000001.1"/>
</dbReference>
<accession>A0ABW5XPQ1</accession>
<dbReference type="Proteomes" id="UP001597601">
    <property type="component" value="Unassembled WGS sequence"/>
</dbReference>